<dbReference type="AlphaFoldDB" id="A0A2T7TD83"/>
<dbReference type="RefSeq" id="WP_030352535.1">
    <property type="nucleotide sequence ID" value="NZ_AZSP01000043.1"/>
</dbReference>
<protein>
    <submittedName>
        <fullName evidence="2">Uncharacterized protein</fullName>
    </submittedName>
</protein>
<dbReference type="OrthoDB" id="9908144at2"/>
<keyword evidence="3" id="KW-1185">Reference proteome</keyword>
<name>A0A2T7TD83_9ACTN</name>
<organism evidence="2 3">
    <name type="scientific">Streptomyces scopuliridis RB72</name>
    <dbReference type="NCBI Taxonomy" id="1440053"/>
    <lineage>
        <taxon>Bacteria</taxon>
        <taxon>Bacillati</taxon>
        <taxon>Actinomycetota</taxon>
        <taxon>Actinomycetes</taxon>
        <taxon>Kitasatosporales</taxon>
        <taxon>Streptomycetaceae</taxon>
        <taxon>Streptomyces</taxon>
    </lineage>
</organism>
<keyword evidence="1" id="KW-0812">Transmembrane</keyword>
<proteinExistence type="predicted"/>
<feature type="transmembrane region" description="Helical" evidence="1">
    <location>
        <begin position="40"/>
        <end position="61"/>
    </location>
</feature>
<keyword evidence="1" id="KW-1133">Transmembrane helix</keyword>
<keyword evidence="1" id="KW-0472">Membrane</keyword>
<gene>
    <name evidence="2" type="ORF">Y717_23030</name>
</gene>
<feature type="transmembrane region" description="Helical" evidence="1">
    <location>
        <begin position="12"/>
        <end position="34"/>
    </location>
</feature>
<reference evidence="2 3" key="1">
    <citation type="submission" date="2013-12" db="EMBL/GenBank/DDBJ databases">
        <title>Annotated genome of Streptomyces scopuliridis.</title>
        <authorList>
            <person name="Olson J.B."/>
        </authorList>
    </citation>
    <scope>NUCLEOTIDE SEQUENCE [LARGE SCALE GENOMIC DNA]</scope>
    <source>
        <strain evidence="2 3">RB72</strain>
    </source>
</reference>
<evidence type="ECO:0000256" key="1">
    <source>
        <dbReference type="SAM" id="Phobius"/>
    </source>
</evidence>
<dbReference type="EMBL" id="AZSP01000043">
    <property type="protein sequence ID" value="PVE13085.1"/>
    <property type="molecule type" value="Genomic_DNA"/>
</dbReference>
<evidence type="ECO:0000313" key="2">
    <source>
        <dbReference type="EMBL" id="PVE13085.1"/>
    </source>
</evidence>
<accession>A0A2T7TD83</accession>
<sequence length="64" mass="6573">MNSPGSPDQNQTLLWLLLAAVLGLIFTGLTYVIYLHPSLAVPLTVATSGTVAVLTALGFALSCG</sequence>
<comment type="caution">
    <text evidence="2">The sequence shown here is derived from an EMBL/GenBank/DDBJ whole genome shotgun (WGS) entry which is preliminary data.</text>
</comment>
<evidence type="ECO:0000313" key="3">
    <source>
        <dbReference type="Proteomes" id="UP000245992"/>
    </source>
</evidence>
<dbReference type="Proteomes" id="UP000245992">
    <property type="component" value="Unassembled WGS sequence"/>
</dbReference>